<organism evidence="7 8">
    <name type="scientific">Actinacidiphila cocklensis</name>
    <dbReference type="NCBI Taxonomy" id="887465"/>
    <lineage>
        <taxon>Bacteria</taxon>
        <taxon>Bacillati</taxon>
        <taxon>Actinomycetota</taxon>
        <taxon>Actinomycetes</taxon>
        <taxon>Kitasatosporales</taxon>
        <taxon>Streptomycetaceae</taxon>
        <taxon>Actinacidiphila</taxon>
    </lineage>
</organism>
<gene>
    <name evidence="7" type="ORF">SCOCK_400022</name>
</gene>
<keyword evidence="3" id="KW-0408">Iron</keyword>
<evidence type="ECO:0000256" key="5">
    <source>
        <dbReference type="SAM" id="Phobius"/>
    </source>
</evidence>
<feature type="transmembrane region" description="Helical" evidence="5">
    <location>
        <begin position="161"/>
        <end position="182"/>
    </location>
</feature>
<dbReference type="AlphaFoldDB" id="A0A9W4DU91"/>
<protein>
    <submittedName>
        <fullName evidence="7">Ferredoxin, 2Fe-2S</fullName>
    </submittedName>
</protein>
<dbReference type="Pfam" id="PF00355">
    <property type="entry name" value="Rieske"/>
    <property type="match status" value="1"/>
</dbReference>
<evidence type="ECO:0000256" key="3">
    <source>
        <dbReference type="ARBA" id="ARBA00023004"/>
    </source>
</evidence>
<keyword evidence="2" id="KW-0479">Metal-binding</keyword>
<feature type="transmembrane region" description="Helical" evidence="5">
    <location>
        <begin position="129"/>
        <end position="149"/>
    </location>
</feature>
<keyword evidence="4" id="KW-0411">Iron-sulfur</keyword>
<dbReference type="EMBL" id="CAJSLV010000071">
    <property type="protein sequence ID" value="CAG6396365.1"/>
    <property type="molecule type" value="Genomic_DNA"/>
</dbReference>
<keyword evidence="5" id="KW-0812">Transmembrane</keyword>
<dbReference type="PANTHER" id="PTHR21496">
    <property type="entry name" value="FERREDOXIN-RELATED"/>
    <property type="match status" value="1"/>
</dbReference>
<keyword evidence="1" id="KW-0001">2Fe-2S</keyword>
<evidence type="ECO:0000313" key="8">
    <source>
        <dbReference type="Proteomes" id="UP001152519"/>
    </source>
</evidence>
<evidence type="ECO:0000256" key="4">
    <source>
        <dbReference type="ARBA" id="ARBA00023014"/>
    </source>
</evidence>
<name>A0A9W4DU91_9ACTN</name>
<dbReference type="SUPFAM" id="SSF50022">
    <property type="entry name" value="ISP domain"/>
    <property type="match status" value="1"/>
</dbReference>
<proteinExistence type="predicted"/>
<dbReference type="InterPro" id="IPR036922">
    <property type="entry name" value="Rieske_2Fe-2S_sf"/>
</dbReference>
<dbReference type="CDD" id="cd03467">
    <property type="entry name" value="Rieske"/>
    <property type="match status" value="1"/>
</dbReference>
<dbReference type="GO" id="GO:0004497">
    <property type="term" value="F:monooxygenase activity"/>
    <property type="evidence" value="ECO:0007669"/>
    <property type="project" value="UniProtKB-ARBA"/>
</dbReference>
<reference evidence="7" key="1">
    <citation type="submission" date="2021-05" db="EMBL/GenBank/DDBJ databases">
        <authorList>
            <person name="Arsene-Ploetze F."/>
        </authorList>
    </citation>
    <scope>NUCLEOTIDE SEQUENCE</scope>
    <source>
        <strain evidence="7">DSM 42138</strain>
    </source>
</reference>
<dbReference type="InterPro" id="IPR019251">
    <property type="entry name" value="DUF2231_TM"/>
</dbReference>
<keyword evidence="8" id="KW-1185">Reference proteome</keyword>
<dbReference type="GO" id="GO:0016705">
    <property type="term" value="F:oxidoreductase activity, acting on paired donors, with incorporation or reduction of molecular oxygen"/>
    <property type="evidence" value="ECO:0007669"/>
    <property type="project" value="UniProtKB-ARBA"/>
</dbReference>
<dbReference type="PANTHER" id="PTHR21496:SF23">
    <property type="entry name" value="3-PHENYLPROPIONATE_CINNAMIC ACID DIOXYGENASE FERREDOXIN SUBUNIT"/>
    <property type="match status" value="1"/>
</dbReference>
<accession>A0A9W4DU91</accession>
<evidence type="ECO:0000256" key="1">
    <source>
        <dbReference type="ARBA" id="ARBA00022714"/>
    </source>
</evidence>
<comment type="caution">
    <text evidence="7">The sequence shown here is derived from an EMBL/GenBank/DDBJ whole genome shotgun (WGS) entry which is preliminary data.</text>
</comment>
<dbReference type="InterPro" id="IPR017941">
    <property type="entry name" value="Rieske_2Fe-2S"/>
</dbReference>
<evidence type="ECO:0000259" key="6">
    <source>
        <dbReference type="PROSITE" id="PS51296"/>
    </source>
</evidence>
<dbReference type="PROSITE" id="PS51296">
    <property type="entry name" value="RIESKE"/>
    <property type="match status" value="1"/>
</dbReference>
<evidence type="ECO:0000313" key="7">
    <source>
        <dbReference type="EMBL" id="CAG6396365.1"/>
    </source>
</evidence>
<feature type="domain" description="Rieske" evidence="6">
    <location>
        <begin position="202"/>
        <end position="299"/>
    </location>
</feature>
<feature type="transmembrane region" description="Helical" evidence="5">
    <location>
        <begin position="96"/>
        <end position="117"/>
    </location>
</feature>
<keyword evidence="5" id="KW-1133">Transmembrane helix</keyword>
<dbReference type="Proteomes" id="UP001152519">
    <property type="component" value="Unassembled WGS sequence"/>
</dbReference>
<dbReference type="GO" id="GO:0046872">
    <property type="term" value="F:metal ion binding"/>
    <property type="evidence" value="ECO:0007669"/>
    <property type="project" value="UniProtKB-KW"/>
</dbReference>
<sequence length="309" mass="32087">MQTSSTAGTLLRRVLPDPEKPGRVLALMSGVERAESLDGLAEALRKAVRAVPLGRGRDLLHGRWLGHPVHPVLVEVPVGAWISAAVLDTVPGGGRAAGLLVGVGLAGAVPAAVAGLVDWAELERPQARVGLLHATLNVSAVACYTASFAARLTGHGLRGRAYALVGLCTMGAAAAVGGHLAYRQAAGANHAESVPHLVPPGWHSVGPLEDFPHEQPVRRMVGEVAVAVVRDGDGSCRALADVCSHDGGPLSQGHVEDGCLLCPWHGSSFRLADGWNATGPATAPQPAFDTRVDDGRLYVRLRTPPPVRH</sequence>
<dbReference type="Gene3D" id="2.102.10.10">
    <property type="entry name" value="Rieske [2Fe-2S] iron-sulphur domain"/>
    <property type="match status" value="1"/>
</dbReference>
<dbReference type="RefSeq" id="WP_251494691.1">
    <property type="nucleotide sequence ID" value="NZ_CAJSLV010000071.1"/>
</dbReference>
<dbReference type="Pfam" id="PF09990">
    <property type="entry name" value="DUF2231"/>
    <property type="match status" value="1"/>
</dbReference>
<dbReference type="GO" id="GO:0051537">
    <property type="term" value="F:2 iron, 2 sulfur cluster binding"/>
    <property type="evidence" value="ECO:0007669"/>
    <property type="project" value="UniProtKB-KW"/>
</dbReference>
<evidence type="ECO:0000256" key="2">
    <source>
        <dbReference type="ARBA" id="ARBA00022723"/>
    </source>
</evidence>
<keyword evidence="5" id="KW-0472">Membrane</keyword>